<evidence type="ECO:0000256" key="2">
    <source>
        <dbReference type="SAM" id="MobiDB-lite"/>
    </source>
</evidence>
<dbReference type="Pfam" id="PF07591">
    <property type="entry name" value="PT-HINT"/>
    <property type="match status" value="1"/>
</dbReference>
<feature type="region of interest" description="Disordered" evidence="2">
    <location>
        <begin position="47"/>
        <end position="83"/>
    </location>
</feature>
<protein>
    <recommendedName>
        <fullName evidence="4">Hint domain-containing protein</fullName>
    </recommendedName>
</protein>
<feature type="signal peptide" evidence="3">
    <location>
        <begin position="1"/>
        <end position="33"/>
    </location>
</feature>
<dbReference type="EMBL" id="BOQN01000073">
    <property type="protein sequence ID" value="GIM94063.1"/>
    <property type="molecule type" value="Genomic_DNA"/>
</dbReference>
<dbReference type="Pfam" id="PF05593">
    <property type="entry name" value="RHS_repeat"/>
    <property type="match status" value="6"/>
</dbReference>
<dbReference type="NCBIfam" id="TIGR01643">
    <property type="entry name" value="YD_repeat_2x"/>
    <property type="match status" value="13"/>
</dbReference>
<dbReference type="InterPro" id="IPR056823">
    <property type="entry name" value="TEN-like_YD-shell"/>
</dbReference>
<keyword evidence="6" id="KW-1185">Reference proteome</keyword>
<dbReference type="PROSITE" id="PS50818">
    <property type="entry name" value="INTEIN_C_TER"/>
    <property type="match status" value="1"/>
</dbReference>
<dbReference type="InterPro" id="IPR050708">
    <property type="entry name" value="T6SS_VgrG/RHS"/>
</dbReference>
<dbReference type="NCBIfam" id="TIGR03696">
    <property type="entry name" value="Rhs_assc_core"/>
    <property type="match status" value="1"/>
</dbReference>
<evidence type="ECO:0000256" key="3">
    <source>
        <dbReference type="SAM" id="SignalP"/>
    </source>
</evidence>
<dbReference type="Gene3D" id="2.180.10.10">
    <property type="entry name" value="RHS repeat-associated core"/>
    <property type="match status" value="4"/>
</dbReference>
<dbReference type="Proteomes" id="UP000677082">
    <property type="component" value="Unassembled WGS sequence"/>
</dbReference>
<evidence type="ECO:0000259" key="4">
    <source>
        <dbReference type="SMART" id="SM00306"/>
    </source>
</evidence>
<feature type="compositionally biased region" description="Low complexity" evidence="2">
    <location>
        <begin position="1717"/>
        <end position="1726"/>
    </location>
</feature>
<gene>
    <name evidence="5" type="ORF">Ato02nite_058560</name>
</gene>
<evidence type="ECO:0000256" key="1">
    <source>
        <dbReference type="ARBA" id="ARBA00022737"/>
    </source>
</evidence>
<dbReference type="SMART" id="SM00306">
    <property type="entry name" value="HintN"/>
    <property type="match status" value="1"/>
</dbReference>
<evidence type="ECO:0000313" key="6">
    <source>
        <dbReference type="Proteomes" id="UP000677082"/>
    </source>
</evidence>
<dbReference type="PANTHER" id="PTHR32305:SF15">
    <property type="entry name" value="PROTEIN RHSA-RELATED"/>
    <property type="match status" value="1"/>
</dbReference>
<feature type="domain" description="Hint" evidence="4">
    <location>
        <begin position="1755"/>
        <end position="1861"/>
    </location>
</feature>
<organism evidence="5 6">
    <name type="scientific">Paractinoplanes toevensis</name>
    <dbReference type="NCBI Taxonomy" id="571911"/>
    <lineage>
        <taxon>Bacteria</taxon>
        <taxon>Bacillati</taxon>
        <taxon>Actinomycetota</taxon>
        <taxon>Actinomycetes</taxon>
        <taxon>Micromonosporales</taxon>
        <taxon>Micromonosporaceae</taxon>
        <taxon>Paractinoplanes</taxon>
    </lineage>
</organism>
<sequence>MRVSRRFRLLCHALIAALIAAYLVSFPISPAVAAPVAAPGAGPVNRPLPATATANHGLPPGVSAPPEPPATSTDGAKPRVPTAAEKAKRKASLLAAASKPIVRPGFLLGDTSLVVYWDAEINTGDPNSWGRWFATVTDTETGAEQRSAELKQSDLAYCFSPAELCRSFGAADGWVLDEARTYTVTVTEIAADGTEQTSPPSAAAHPRKVDDVPTVAAGQVVGCGCSTVLGPTVTAQALRGATVNTATGNYLRVERDFTMASYGIPFNHARYYSSANTNAGMFGPGWSSSYDIRIIAADNGAVRVRAEDGTEAVYLLQSDGSYQAPAGIRAALTRAGTGWKLVPPDKRVLSFDADGRLLSIKNARGLGITLAYSAAGPLSTVTDASGRVVRFEFRTDLRLITKITLPDGRSTQFDYQDGRLLKTQDPRNYVTSYSYDAAGRLSEITDARGAKLIRNTYNADGRVAEQLDPEGGRTTFDWKPATQVATTVDPDGVTIKDGYKNNVLLYSQNGNNDTVNHRYTGKLNKNLVVDPKGNQEVTKFDDAGNPVSRTAPEPFSFTSVNTFDGNSNVTAVKDGRGNTWSYTYNQFNEMTSQKDPKQGTGYEYTYDSKGQLATRKDARGKITKYEYDVYGDRTAEISPTGRRTEMTYDGTGRLASVVDPRGTVAGGNKDAYRTRYTYDQMSQLTETFEPGKAQPTRTTYDELGNVVVQTDPLSNSSRYTYDKASRLVEVKDPIGNVTATTYSAGGRRTSETDGEGNRTRWTYDGNGRVATEVSPRGNVAGADQSLFTTVFHYDYNGNLIRTDRPYGSGGQRVEVDTAFDALDRPTEQADQFKNGTKVGYDNNGNVVSMTNERGEKLENFYDEANRRTGSSGPAAGAAGIEYDDAGNVIKQTSPTGGTTTTSYDDDGRVVAITEPRGNVAGADPADYTTKYGYDQAGNPSTVIDPLGNVTAASYDAINRLTATTDANGRISKYGYDAADRLISVTGPDAPGGQSLIYGYNADGQVIKRTDPLGRTSSLEYDRAGRKTVSTDAIGRRREYAYDADSNLIEEVTARIVEPGRPDPNRPARTIFYSYDNLGRLTNKQLGAGGTAYSYGYDAKNRVVSAADPTGVISYDYDVTDRLNSVTRGSEVFRYEYDSSDRVTTRTYPDGTTIGAEYDEGDRITGLTANRGGTSANYGFSYDVADHLTGIDYPSATGIDESRTFDRAGRMTRIAATKGDTTLSAFDLTLDKVGNPTKIVKTSGEPGQPTITEATAYTYDAANRLTAECYGAQSCSGASASRNDYTYDLVGNRTTMKRVATGENTTTTYAYDGADQLTAETIAGSRSSTRTFAYDLEGNQTQAGTDRFTFALDHTMTSSTTSGTTTNYAYDAVGNRISATSGAVTQTWSWDVNANRPLLAQERQTGSAARDYVYDPTGQPLALLSSDGAHSYLRDWLGGVSGVVSPTGASEWEYAYDAFGGDRGTTKKAGDAPDNPFQYAGTYQDTSQGDRYAMGARSYDPSTGRFASADPVAQPQSDQAVSTYSYTNARPTVLTDPTGQDPDGMADTYSDYYQAMACANYPPACAATTDANTAAAGEGEEAVDNPDWLNSKKIVDEAEGFVKQIGDEIVNLILDLVGFNDAKACITEGDILACVSTALQAVPWGKMFKAAKVAIKAVGVGRRLIDAYSRLKSAKNALSAIPRYIKKATQTAGEAADSKRYADEAAKAAKGAKDAGGKAKATSQKAADNAKKAKQKESPTGESCKAAAGNASRLAQNSFAAGTPVLLADGSTKPIEKLEPGDTVLATEPSAALTEPAQVTATVVGTGDKSLVDVVLDGSGVVTATAGHKFYSLTRDEWVPAAELKPGETLRDDHGGKITVTRLAERSATTTVYNLTVSREHTYYVLAGSDPVLVHNCGDGVDHRGNPCSCRIGEGNWRGRFQADLAKQGKPRMPQDWDAHHAVPQYYRDHPEFEDFDFDSPANIRGVQGSHAGPGNNIHQLITNEWTAFQKAAPNASRSSIEMFAWHIDVKYGKYFW</sequence>
<dbReference type="CDD" id="cd00081">
    <property type="entry name" value="Hint"/>
    <property type="match status" value="1"/>
</dbReference>
<comment type="caution">
    <text evidence="5">The sequence shown here is derived from an EMBL/GenBank/DDBJ whole genome shotgun (WGS) entry which is preliminary data.</text>
</comment>
<reference evidence="5 6" key="1">
    <citation type="submission" date="2021-03" db="EMBL/GenBank/DDBJ databases">
        <title>Whole genome shotgun sequence of Actinoplanes toevensis NBRC 105298.</title>
        <authorList>
            <person name="Komaki H."/>
            <person name="Tamura T."/>
        </authorList>
    </citation>
    <scope>NUCLEOTIDE SEQUENCE [LARGE SCALE GENOMIC DNA]</scope>
    <source>
        <strain evidence="5 6">NBRC 105298</strain>
    </source>
</reference>
<dbReference type="PANTHER" id="PTHR32305">
    <property type="match status" value="1"/>
</dbReference>
<proteinExistence type="predicted"/>
<dbReference type="Gene3D" id="2.170.16.10">
    <property type="entry name" value="Hedgehog/Intein (Hint) domain"/>
    <property type="match status" value="1"/>
</dbReference>
<dbReference type="InterPro" id="IPR003587">
    <property type="entry name" value="Hint_dom_N"/>
</dbReference>
<dbReference type="InterPro" id="IPR036844">
    <property type="entry name" value="Hint_dom_sf"/>
</dbReference>
<dbReference type="InterPro" id="IPR045351">
    <property type="entry name" value="DUF6531"/>
</dbReference>
<feature type="chain" id="PRO_5037433280" description="Hint domain-containing protein" evidence="3">
    <location>
        <begin position="34"/>
        <end position="2016"/>
    </location>
</feature>
<dbReference type="InterPro" id="IPR030934">
    <property type="entry name" value="Intein_C"/>
</dbReference>
<dbReference type="Pfam" id="PF20148">
    <property type="entry name" value="DUF6531"/>
    <property type="match status" value="1"/>
</dbReference>
<dbReference type="InterPro" id="IPR031325">
    <property type="entry name" value="RHS_repeat"/>
</dbReference>
<keyword evidence="1" id="KW-0677">Repeat</keyword>
<dbReference type="Pfam" id="PF25023">
    <property type="entry name" value="TEN_YD-shell"/>
    <property type="match status" value="3"/>
</dbReference>
<keyword evidence="3" id="KW-0732">Signal</keyword>
<feature type="region of interest" description="Disordered" evidence="2">
    <location>
        <begin position="1711"/>
        <end position="1748"/>
    </location>
</feature>
<name>A0A919TEN9_9ACTN</name>
<dbReference type="SUPFAM" id="SSF51294">
    <property type="entry name" value="Hedgehog/intein (Hint) domain"/>
    <property type="match status" value="1"/>
</dbReference>
<dbReference type="NCBIfam" id="TIGR01443">
    <property type="entry name" value="intein_Cterm"/>
    <property type="match status" value="1"/>
</dbReference>
<feature type="compositionally biased region" description="Basic and acidic residues" evidence="2">
    <location>
        <begin position="1727"/>
        <end position="1738"/>
    </location>
</feature>
<dbReference type="InterPro" id="IPR022385">
    <property type="entry name" value="Rhs_assc_core"/>
</dbReference>
<evidence type="ECO:0000313" key="5">
    <source>
        <dbReference type="EMBL" id="GIM94063.1"/>
    </source>
</evidence>
<dbReference type="InterPro" id="IPR006530">
    <property type="entry name" value="YD"/>
</dbReference>
<accession>A0A919TEN9</accession>